<evidence type="ECO:0000313" key="2">
    <source>
        <dbReference type="Proteomes" id="UP000740926"/>
    </source>
</evidence>
<name>A0A9P7C0J1_9FUNG</name>
<comment type="caution">
    <text evidence="1">The sequence shown here is derived from an EMBL/GenBank/DDBJ whole genome shotgun (WGS) entry which is preliminary data.</text>
</comment>
<gene>
    <name evidence="1" type="ORF">G6F50_017252</name>
</gene>
<sequence>MNMDLREEQLPAEAGGHPLTTSFAFDLDRLRKFMNSIARALLFHETGYVWKGRVIHFPHSFLACDATEIEKQDRERYATALIREDAKGPHKTIFYYDIFNYADEVNRHASGYAIGFCLFDSFHFTTLFIDDENSRPDAQNPGAAA</sequence>
<dbReference type="Proteomes" id="UP000740926">
    <property type="component" value="Unassembled WGS sequence"/>
</dbReference>
<dbReference type="EMBL" id="JAANIU010012303">
    <property type="protein sequence ID" value="KAG1530534.1"/>
    <property type="molecule type" value="Genomic_DNA"/>
</dbReference>
<proteinExistence type="predicted"/>
<protein>
    <submittedName>
        <fullName evidence="1">Uncharacterized protein</fullName>
    </submittedName>
</protein>
<organism evidence="1 2">
    <name type="scientific">Rhizopus delemar</name>
    <dbReference type="NCBI Taxonomy" id="936053"/>
    <lineage>
        <taxon>Eukaryota</taxon>
        <taxon>Fungi</taxon>
        <taxon>Fungi incertae sedis</taxon>
        <taxon>Mucoromycota</taxon>
        <taxon>Mucoromycotina</taxon>
        <taxon>Mucoromycetes</taxon>
        <taxon>Mucorales</taxon>
        <taxon>Mucorineae</taxon>
        <taxon>Rhizopodaceae</taxon>
        <taxon>Rhizopus</taxon>
    </lineage>
</organism>
<keyword evidence="2" id="KW-1185">Reference proteome</keyword>
<dbReference type="AlphaFoldDB" id="A0A9P7C0J1"/>
<evidence type="ECO:0000313" key="1">
    <source>
        <dbReference type="EMBL" id="KAG1530534.1"/>
    </source>
</evidence>
<reference evidence="1 2" key="1">
    <citation type="journal article" date="2020" name="Microb. Genom.">
        <title>Genetic diversity of clinical and environmental Mucorales isolates obtained from an investigation of mucormycosis cases among solid organ transplant recipients.</title>
        <authorList>
            <person name="Nguyen M.H."/>
            <person name="Kaul D."/>
            <person name="Muto C."/>
            <person name="Cheng S.J."/>
            <person name="Richter R.A."/>
            <person name="Bruno V.M."/>
            <person name="Liu G."/>
            <person name="Beyhan S."/>
            <person name="Sundermann A.J."/>
            <person name="Mounaud S."/>
            <person name="Pasculle A.W."/>
            <person name="Nierman W.C."/>
            <person name="Driscoll E."/>
            <person name="Cumbie R."/>
            <person name="Clancy C.J."/>
            <person name="Dupont C.L."/>
        </authorList>
    </citation>
    <scope>NUCLEOTIDE SEQUENCE [LARGE SCALE GENOMIC DNA]</scope>
    <source>
        <strain evidence="1 2">GL24</strain>
    </source>
</reference>
<accession>A0A9P7C0J1</accession>